<name>A0A927FFJ1_9BURK</name>
<reference evidence="1" key="1">
    <citation type="submission" date="2020-09" db="EMBL/GenBank/DDBJ databases">
        <title>Genome seq and assembly of Limnohabitants sp.</title>
        <authorList>
            <person name="Chhetri G."/>
        </authorList>
    </citation>
    <scope>NUCLEOTIDE SEQUENCE</scope>
    <source>
        <strain evidence="1">JUR4</strain>
    </source>
</reference>
<protein>
    <submittedName>
        <fullName evidence="1">DUF1289 domain-containing protein</fullName>
    </submittedName>
</protein>
<proteinExistence type="predicted"/>
<dbReference type="PANTHER" id="PTHR35175">
    <property type="entry name" value="DUF1289 DOMAIN-CONTAINING PROTEIN"/>
    <property type="match status" value="1"/>
</dbReference>
<comment type="caution">
    <text evidence="1">The sequence shown here is derived from an EMBL/GenBank/DDBJ whole genome shotgun (WGS) entry which is preliminary data.</text>
</comment>
<dbReference type="Proteomes" id="UP000647424">
    <property type="component" value="Unassembled WGS sequence"/>
</dbReference>
<dbReference type="RefSeq" id="WP_191818185.1">
    <property type="nucleotide sequence ID" value="NZ_JACYFT010000001.1"/>
</dbReference>
<dbReference type="PANTHER" id="PTHR35175:SF2">
    <property type="entry name" value="DUF1289 DOMAIN-CONTAINING PROTEIN"/>
    <property type="match status" value="1"/>
</dbReference>
<organism evidence="1 2">
    <name type="scientific">Limnohabitans radicicola</name>
    <dbReference type="NCBI Taxonomy" id="2771427"/>
    <lineage>
        <taxon>Bacteria</taxon>
        <taxon>Pseudomonadati</taxon>
        <taxon>Pseudomonadota</taxon>
        <taxon>Betaproteobacteria</taxon>
        <taxon>Burkholderiales</taxon>
        <taxon>Comamonadaceae</taxon>
        <taxon>Limnohabitans</taxon>
    </lineage>
</organism>
<dbReference type="AlphaFoldDB" id="A0A927FFJ1"/>
<evidence type="ECO:0000313" key="1">
    <source>
        <dbReference type="EMBL" id="MBD8049736.1"/>
    </source>
</evidence>
<evidence type="ECO:0000313" key="2">
    <source>
        <dbReference type="Proteomes" id="UP000647424"/>
    </source>
</evidence>
<gene>
    <name evidence="1" type="ORF">IC609_04200</name>
</gene>
<accession>A0A927FFJ1</accession>
<sequence>MRLDPQTIQNRRWRRVAELAQQVPAEPGPHLPSPCQSVCIMHPTTGWCEGCLRTLAEIADWSRMDKPGKLAVWAQLPERLAQRIALEDAP</sequence>
<keyword evidence="2" id="KW-1185">Reference proteome</keyword>
<dbReference type="Pfam" id="PF06945">
    <property type="entry name" value="DUF1289"/>
    <property type="match status" value="1"/>
</dbReference>
<dbReference type="EMBL" id="JACYFT010000001">
    <property type="protein sequence ID" value="MBD8049736.1"/>
    <property type="molecule type" value="Genomic_DNA"/>
</dbReference>
<dbReference type="InterPro" id="IPR010710">
    <property type="entry name" value="DUF1289"/>
</dbReference>